<dbReference type="Proteomes" id="UP001159042">
    <property type="component" value="Unassembled WGS sequence"/>
</dbReference>
<dbReference type="PANTHER" id="PTHR31061">
    <property type="entry name" value="LD22376P"/>
    <property type="match status" value="1"/>
</dbReference>
<evidence type="ECO:0000256" key="1">
    <source>
        <dbReference type="SAM" id="Phobius"/>
    </source>
</evidence>
<dbReference type="Pfam" id="PF07786">
    <property type="entry name" value="HGSNAT_cat"/>
    <property type="match status" value="1"/>
</dbReference>
<feature type="transmembrane region" description="Helical" evidence="1">
    <location>
        <begin position="133"/>
        <end position="155"/>
    </location>
</feature>
<keyword evidence="1" id="KW-0812">Transmembrane</keyword>
<keyword evidence="1" id="KW-1133">Transmembrane helix</keyword>
<keyword evidence="1" id="KW-0472">Membrane</keyword>
<name>A0AAV8WDB9_9CUCU</name>
<gene>
    <name evidence="3" type="ORF">NQ315_000759</name>
</gene>
<evidence type="ECO:0000313" key="4">
    <source>
        <dbReference type="Proteomes" id="UP001159042"/>
    </source>
</evidence>
<sequence length="559" mass="63899">MKWYFIDDGNERFFRNNNTVYDMHQLRMDEFYLTLNNYISSSDTHLYTLNKDCIECPYTSNLRLPDKASIISKYSTHLKFRIASGYSETYLPEDETETVVCNLDDDFGQFGIYNVDVNETGCFTTTLKEPVNIYSPMLTVALIYVFSFIIIYGAIFTWNKFIRKKIVENTEPTPKKARIKSLDTFRGITIVLMIFANFGCGGYHFIEHTTWNGLHVADIVFPCFIWIMGACIPMSLNSSFKRGHSNKVIFLNILKRSIKLFCLGIFLGSGANLNFLRLFGVLQRFGVAYLVATTICLFCLKRPNNQNDDAKKPNMLEDILILSKGWIIALIIVIFHTIIIFTDLGGLHKNRSYVDCIGGATGYLDKLLLGNHVYQYPTTVEVYLSKPFDPEGIVGCLTTIFHVFFGIQAGVTLHVYKSHTQRILRWLLWAIACGLIGGGLCSFSKEDGVIPVNKNLWSTSFVLVTSCFAFTLLAACYVLVDLRKWWSGKPFLFAGMNAILMYIGHEMTDGHFPVRWYTEDEGGVSRRTHFEALLSDMWGTGVWVLISYYLYKINYFFTV</sequence>
<feature type="transmembrane region" description="Helical" evidence="1">
    <location>
        <begin position="423"/>
        <end position="445"/>
    </location>
</feature>
<feature type="transmembrane region" description="Helical" evidence="1">
    <location>
        <begin position="321"/>
        <end position="341"/>
    </location>
</feature>
<dbReference type="InterPro" id="IPR012429">
    <property type="entry name" value="HGSNAT_cat"/>
</dbReference>
<dbReference type="EMBL" id="JANEYG010000002">
    <property type="protein sequence ID" value="KAJ8924609.1"/>
    <property type="molecule type" value="Genomic_DNA"/>
</dbReference>
<dbReference type="AlphaFoldDB" id="A0AAV8WDB9"/>
<feature type="transmembrane region" description="Helical" evidence="1">
    <location>
        <begin position="533"/>
        <end position="551"/>
    </location>
</feature>
<keyword evidence="4" id="KW-1185">Reference proteome</keyword>
<feature type="transmembrane region" description="Helical" evidence="1">
    <location>
        <begin position="257"/>
        <end position="275"/>
    </location>
</feature>
<protein>
    <recommendedName>
        <fullName evidence="2">Heparan-alpha-glucosaminide N-acetyltransferase catalytic domain-containing protein</fullName>
    </recommendedName>
</protein>
<feature type="transmembrane region" description="Helical" evidence="1">
    <location>
        <begin position="185"/>
        <end position="206"/>
    </location>
</feature>
<evidence type="ECO:0000313" key="3">
    <source>
        <dbReference type="EMBL" id="KAJ8924609.1"/>
    </source>
</evidence>
<dbReference type="PANTHER" id="PTHR31061:SF24">
    <property type="entry name" value="LD22376P"/>
    <property type="match status" value="1"/>
</dbReference>
<reference evidence="3 4" key="1">
    <citation type="journal article" date="2023" name="Insect Mol. Biol.">
        <title>Genome sequencing provides insights into the evolution of gene families encoding plant cell wall-degrading enzymes in longhorned beetles.</title>
        <authorList>
            <person name="Shin N.R."/>
            <person name="Okamura Y."/>
            <person name="Kirsch R."/>
            <person name="Pauchet Y."/>
        </authorList>
    </citation>
    <scope>NUCLEOTIDE SEQUENCE [LARGE SCALE GENOMIC DNA]</scope>
    <source>
        <strain evidence="3">EAD_L_NR</strain>
    </source>
</reference>
<feature type="transmembrane region" description="Helical" evidence="1">
    <location>
        <begin position="281"/>
        <end position="300"/>
    </location>
</feature>
<evidence type="ECO:0000259" key="2">
    <source>
        <dbReference type="Pfam" id="PF07786"/>
    </source>
</evidence>
<accession>A0AAV8WDB9</accession>
<feature type="transmembrane region" description="Helical" evidence="1">
    <location>
        <begin position="392"/>
        <end position="416"/>
    </location>
</feature>
<feature type="transmembrane region" description="Helical" evidence="1">
    <location>
        <begin position="212"/>
        <end position="236"/>
    </location>
</feature>
<proteinExistence type="predicted"/>
<feature type="transmembrane region" description="Helical" evidence="1">
    <location>
        <begin position="457"/>
        <end position="480"/>
    </location>
</feature>
<feature type="domain" description="Heparan-alpha-glucosaminide N-acetyltransferase catalytic" evidence="2">
    <location>
        <begin position="178"/>
        <end position="295"/>
    </location>
</feature>
<organism evidence="3 4">
    <name type="scientific">Exocentrus adspersus</name>
    <dbReference type="NCBI Taxonomy" id="1586481"/>
    <lineage>
        <taxon>Eukaryota</taxon>
        <taxon>Metazoa</taxon>
        <taxon>Ecdysozoa</taxon>
        <taxon>Arthropoda</taxon>
        <taxon>Hexapoda</taxon>
        <taxon>Insecta</taxon>
        <taxon>Pterygota</taxon>
        <taxon>Neoptera</taxon>
        <taxon>Endopterygota</taxon>
        <taxon>Coleoptera</taxon>
        <taxon>Polyphaga</taxon>
        <taxon>Cucujiformia</taxon>
        <taxon>Chrysomeloidea</taxon>
        <taxon>Cerambycidae</taxon>
        <taxon>Lamiinae</taxon>
        <taxon>Acanthocinini</taxon>
        <taxon>Exocentrus</taxon>
    </lineage>
</organism>
<comment type="caution">
    <text evidence="3">The sequence shown here is derived from an EMBL/GenBank/DDBJ whole genome shotgun (WGS) entry which is preliminary data.</text>
</comment>